<gene>
    <name evidence="1" type="ORF">BV25DRAFT_1837007</name>
</gene>
<comment type="caution">
    <text evidence="1">The sequence shown here is derived from an EMBL/GenBank/DDBJ whole genome shotgun (WGS) entry which is preliminary data.</text>
</comment>
<sequence length="557" mass="62412">MPDAPNGTSTRRYATRPSNEPNPAKKFGLAKRTKEEIAQAALQKRAEKDDRARAKVNHAHAVEEREARGARAIAAAMDNQLRQSRRDEEYGDVPSDDEEEDGNDSIAGSELDEARNTDIPSRPKKPSAAQQKQHRSTSIHHDINAHRKTVHLPIPRAPATSRKRKSDEDLEGQYKKTKKTLEGLAPGWKESTQSRTSNTDEADESGGLHDEDVTTSLEDALAFEPAGTSSGEMTMVVDDEQDEDEDSMDNAPDDLAEKTPRRPKTARTKEQSASFDALPEWIKPHFETTIKPSLIELYGSLDDAWEMDYGQEHFFFNQLQRLVRDFFNKPEFVLKRSTPFYRLARQSVHQWRAAFQKKANALIKDEIVKRYGGRQLRNKDAVAKALVKNAKEIKQYVSKLAKEWIWEHPDDEPRPTGALQSPYVLEVFANVHLNAIEGSYFDITDPPVAALALTAAALQRTIHAWHSGCLARMTGFSKDTEAAELTIGYRAGSIQRLINKGRFPVIIKQARTYMSDSKHARRLQHATSSGSTTLHGALLAYDPSSPIRPTSEDEGVA</sequence>
<evidence type="ECO:0000313" key="2">
    <source>
        <dbReference type="Proteomes" id="UP000814140"/>
    </source>
</evidence>
<dbReference type="Proteomes" id="UP000814140">
    <property type="component" value="Unassembled WGS sequence"/>
</dbReference>
<keyword evidence="2" id="KW-1185">Reference proteome</keyword>
<protein>
    <submittedName>
        <fullName evidence="1">Uncharacterized protein</fullName>
    </submittedName>
</protein>
<dbReference type="EMBL" id="MU277199">
    <property type="protein sequence ID" value="KAI0064200.1"/>
    <property type="molecule type" value="Genomic_DNA"/>
</dbReference>
<reference evidence="1" key="2">
    <citation type="journal article" date="2022" name="New Phytol.">
        <title>Evolutionary transition to the ectomycorrhizal habit in the genomes of a hyperdiverse lineage of mushroom-forming fungi.</title>
        <authorList>
            <person name="Looney B."/>
            <person name="Miyauchi S."/>
            <person name="Morin E."/>
            <person name="Drula E."/>
            <person name="Courty P.E."/>
            <person name="Kohler A."/>
            <person name="Kuo A."/>
            <person name="LaButti K."/>
            <person name="Pangilinan J."/>
            <person name="Lipzen A."/>
            <person name="Riley R."/>
            <person name="Andreopoulos W."/>
            <person name="He G."/>
            <person name="Johnson J."/>
            <person name="Nolan M."/>
            <person name="Tritt A."/>
            <person name="Barry K.W."/>
            <person name="Grigoriev I.V."/>
            <person name="Nagy L.G."/>
            <person name="Hibbett D."/>
            <person name="Henrissat B."/>
            <person name="Matheny P.B."/>
            <person name="Labbe J."/>
            <person name="Martin F.M."/>
        </authorList>
    </citation>
    <scope>NUCLEOTIDE SEQUENCE</scope>
    <source>
        <strain evidence="1">HHB10654</strain>
    </source>
</reference>
<name>A0ACB8T8F2_9AGAM</name>
<evidence type="ECO:0000313" key="1">
    <source>
        <dbReference type="EMBL" id="KAI0064200.1"/>
    </source>
</evidence>
<accession>A0ACB8T8F2</accession>
<organism evidence="1 2">
    <name type="scientific">Artomyces pyxidatus</name>
    <dbReference type="NCBI Taxonomy" id="48021"/>
    <lineage>
        <taxon>Eukaryota</taxon>
        <taxon>Fungi</taxon>
        <taxon>Dikarya</taxon>
        <taxon>Basidiomycota</taxon>
        <taxon>Agaricomycotina</taxon>
        <taxon>Agaricomycetes</taxon>
        <taxon>Russulales</taxon>
        <taxon>Auriscalpiaceae</taxon>
        <taxon>Artomyces</taxon>
    </lineage>
</organism>
<reference evidence="1" key="1">
    <citation type="submission" date="2021-03" db="EMBL/GenBank/DDBJ databases">
        <authorList>
            <consortium name="DOE Joint Genome Institute"/>
            <person name="Ahrendt S."/>
            <person name="Looney B.P."/>
            <person name="Miyauchi S."/>
            <person name="Morin E."/>
            <person name="Drula E."/>
            <person name="Courty P.E."/>
            <person name="Chicoki N."/>
            <person name="Fauchery L."/>
            <person name="Kohler A."/>
            <person name="Kuo A."/>
            <person name="Labutti K."/>
            <person name="Pangilinan J."/>
            <person name="Lipzen A."/>
            <person name="Riley R."/>
            <person name="Andreopoulos W."/>
            <person name="He G."/>
            <person name="Johnson J."/>
            <person name="Barry K.W."/>
            <person name="Grigoriev I.V."/>
            <person name="Nagy L."/>
            <person name="Hibbett D."/>
            <person name="Henrissat B."/>
            <person name="Matheny P.B."/>
            <person name="Labbe J."/>
            <person name="Martin F."/>
        </authorList>
    </citation>
    <scope>NUCLEOTIDE SEQUENCE</scope>
    <source>
        <strain evidence="1">HHB10654</strain>
    </source>
</reference>
<proteinExistence type="predicted"/>